<evidence type="ECO:0000256" key="1">
    <source>
        <dbReference type="PROSITE-ProRule" id="PRU00325"/>
    </source>
</evidence>
<dbReference type="KEGG" id="hanx:ABSL23_16895"/>
<dbReference type="RefSeq" id="WP_353635620.1">
    <property type="nucleotide sequence ID" value="NZ_CP159206.1"/>
</dbReference>
<gene>
    <name evidence="5" type="ORF">ABSL23_16895</name>
</gene>
<dbReference type="GO" id="GO:0008270">
    <property type="term" value="F:zinc ion binding"/>
    <property type="evidence" value="ECO:0007669"/>
    <property type="project" value="UniProtKB-KW"/>
</dbReference>
<geneLocation type="plasmid" evidence="5">
    <name>pNMX12-1_119</name>
</geneLocation>
<dbReference type="InterPro" id="IPR007527">
    <property type="entry name" value="Znf_SWIM"/>
</dbReference>
<name>A0AAU8CJQ1_9EURY</name>
<evidence type="ECO:0000256" key="2">
    <source>
        <dbReference type="SAM" id="Coils"/>
    </source>
</evidence>
<feature type="coiled-coil region" evidence="2">
    <location>
        <begin position="142"/>
        <end position="176"/>
    </location>
</feature>
<feature type="compositionally biased region" description="Low complexity" evidence="3">
    <location>
        <begin position="24"/>
        <end position="39"/>
    </location>
</feature>
<evidence type="ECO:0000259" key="4">
    <source>
        <dbReference type="PROSITE" id="PS50966"/>
    </source>
</evidence>
<feature type="domain" description="SWIM-type" evidence="4">
    <location>
        <begin position="90"/>
        <end position="124"/>
    </location>
</feature>
<keyword evidence="1" id="KW-0863">Zinc-finger</keyword>
<evidence type="ECO:0000313" key="5">
    <source>
        <dbReference type="EMBL" id="XCF18347.1"/>
    </source>
</evidence>
<proteinExistence type="predicted"/>
<keyword evidence="1" id="KW-0862">Zinc</keyword>
<evidence type="ECO:0000256" key="3">
    <source>
        <dbReference type="SAM" id="MobiDB-lite"/>
    </source>
</evidence>
<keyword evidence="2" id="KW-0175">Coiled coil</keyword>
<feature type="compositionally biased region" description="Basic and acidic residues" evidence="3">
    <location>
        <begin position="12"/>
        <end position="23"/>
    </location>
</feature>
<protein>
    <recommendedName>
        <fullName evidence="4">SWIM-type domain-containing protein</fullName>
    </recommendedName>
</protein>
<dbReference type="AlphaFoldDB" id="A0AAU8CJQ1"/>
<dbReference type="PROSITE" id="PS50966">
    <property type="entry name" value="ZF_SWIM"/>
    <property type="match status" value="1"/>
</dbReference>
<accession>A0AAU8CJQ1</accession>
<keyword evidence="1" id="KW-0479">Metal-binding</keyword>
<reference evidence="5" key="1">
    <citation type="submission" date="2024-06" db="EMBL/GenBank/DDBJ databases">
        <title>Genome Sequence of an extremely halophilic archaeon isolated from Permian era halite, Salado Formation, Carlsbad, New Mexico: Halobacterium sp. strain NMX12-1.</title>
        <authorList>
            <person name="Sotoa L."/>
            <person name="DasSarma P."/>
            <person name="Anton B.P."/>
            <person name="Vincze T."/>
            <person name="Verma I."/>
            <person name="Eralp B."/>
            <person name="Powers D.W."/>
            <person name="Dozier B.L."/>
            <person name="Roberts R.J."/>
            <person name="DasSarma S."/>
        </authorList>
    </citation>
    <scope>NUCLEOTIDE SEQUENCE</scope>
    <source>
        <strain evidence="5">NMX12-1</strain>
        <plasmid evidence="5">pNMX12-1_119</plasmid>
    </source>
</reference>
<feature type="compositionally biased region" description="Basic and acidic residues" evidence="3">
    <location>
        <begin position="57"/>
        <end position="68"/>
    </location>
</feature>
<dbReference type="EMBL" id="CP159206">
    <property type="protein sequence ID" value="XCF18347.1"/>
    <property type="molecule type" value="Genomic_DNA"/>
</dbReference>
<sequence>MSGRNETSETEETNRDEHERDGFAADGGVVAATSTTTTLGGDGQQPTVGDDEYQEDSDPRTERARTEEMDISLLRKGGVYEVESASGNTYEVDVASKTCTCPDFTKRQPSGGCKHLRRVDIEIRSGSVPRPDGRLPATIDVTEQLSERILELEQEIDEREARRRELEATVAVLEELSIR</sequence>
<organism evidence="5">
    <name type="scientific">Halobacterium sp. NMX12-1</name>
    <dbReference type="NCBI Taxonomy" id="3166650"/>
    <lineage>
        <taxon>Archaea</taxon>
        <taxon>Methanobacteriati</taxon>
        <taxon>Methanobacteriota</taxon>
        <taxon>Stenosarchaea group</taxon>
        <taxon>Halobacteria</taxon>
        <taxon>Halobacteriales</taxon>
        <taxon>Halobacteriaceae</taxon>
        <taxon>Halobacterium</taxon>
    </lineage>
</organism>
<keyword evidence="5" id="KW-0614">Plasmid</keyword>
<feature type="region of interest" description="Disordered" evidence="3">
    <location>
        <begin position="1"/>
        <end position="69"/>
    </location>
</feature>
<dbReference type="GeneID" id="91110862"/>